<reference evidence="12" key="1">
    <citation type="submission" date="2025-08" db="UniProtKB">
        <authorList>
            <consortium name="RefSeq"/>
        </authorList>
    </citation>
    <scope>IDENTIFICATION</scope>
</reference>
<keyword evidence="11" id="KW-1185">Reference proteome</keyword>
<feature type="compositionally biased region" description="Polar residues" evidence="8">
    <location>
        <begin position="155"/>
        <end position="166"/>
    </location>
</feature>
<evidence type="ECO:0000259" key="9">
    <source>
        <dbReference type="PROSITE" id="PS50071"/>
    </source>
</evidence>
<feature type="region of interest" description="Disordered" evidence="8">
    <location>
        <begin position="149"/>
        <end position="175"/>
    </location>
</feature>
<dbReference type="Gene3D" id="1.10.10.60">
    <property type="entry name" value="Homeodomain-like"/>
    <property type="match status" value="2"/>
</dbReference>
<dbReference type="SMART" id="SM00389">
    <property type="entry name" value="HOX"/>
    <property type="match status" value="2"/>
</dbReference>
<dbReference type="PRINTS" id="PR00031">
    <property type="entry name" value="HTHREPRESSR"/>
</dbReference>
<dbReference type="GO" id="GO:0005634">
    <property type="term" value="C:nucleus"/>
    <property type="evidence" value="ECO:0007669"/>
    <property type="project" value="UniProtKB-SubCell"/>
</dbReference>
<dbReference type="SUPFAM" id="SSF46689">
    <property type="entry name" value="Homeodomain-like"/>
    <property type="match status" value="2"/>
</dbReference>
<name>A0A2Y9R5X5_TRIMA</name>
<proteinExistence type="predicted"/>
<evidence type="ECO:0000256" key="5">
    <source>
        <dbReference type="ARBA" id="ARBA00023242"/>
    </source>
</evidence>
<gene>
    <name evidence="12" type="primary">LOC105756501</name>
</gene>
<organism evidence="11 12">
    <name type="scientific">Trichechus manatus latirostris</name>
    <name type="common">Florida manatee</name>
    <dbReference type="NCBI Taxonomy" id="127582"/>
    <lineage>
        <taxon>Eukaryota</taxon>
        <taxon>Metazoa</taxon>
        <taxon>Chordata</taxon>
        <taxon>Craniata</taxon>
        <taxon>Vertebrata</taxon>
        <taxon>Euteleostomi</taxon>
        <taxon>Mammalia</taxon>
        <taxon>Eutheria</taxon>
        <taxon>Afrotheria</taxon>
        <taxon>Sirenia</taxon>
        <taxon>Trichechidae</taxon>
        <taxon>Trichechus</taxon>
    </lineage>
</organism>
<keyword evidence="3 6" id="KW-0238">DNA-binding</keyword>
<dbReference type="FunFam" id="1.10.10.60:FF:000325">
    <property type="entry name" value="Double homeobox protein 4"/>
    <property type="match status" value="1"/>
</dbReference>
<accession>A0A2Y9R5X5</accession>
<protein>
    <submittedName>
        <fullName evidence="12">Double homeobox protein 1-like</fullName>
    </submittedName>
</protein>
<feature type="domain" description="KRAB" evidence="10">
    <location>
        <begin position="7"/>
        <end position="75"/>
    </location>
</feature>
<evidence type="ECO:0000256" key="6">
    <source>
        <dbReference type="PROSITE-ProRule" id="PRU00108"/>
    </source>
</evidence>
<dbReference type="CDD" id="cd00086">
    <property type="entry name" value="homeodomain"/>
    <property type="match status" value="2"/>
</dbReference>
<feature type="DNA-binding region" description="Homeobox" evidence="6">
    <location>
        <begin position="82"/>
        <end position="141"/>
    </location>
</feature>
<dbReference type="GO" id="GO:0000981">
    <property type="term" value="F:DNA-binding transcription factor activity, RNA polymerase II-specific"/>
    <property type="evidence" value="ECO:0007669"/>
    <property type="project" value="InterPro"/>
</dbReference>
<feature type="DNA-binding region" description="Homeobox" evidence="6">
    <location>
        <begin position="171"/>
        <end position="230"/>
    </location>
</feature>
<evidence type="ECO:0000256" key="7">
    <source>
        <dbReference type="RuleBase" id="RU000682"/>
    </source>
</evidence>
<evidence type="ECO:0000256" key="2">
    <source>
        <dbReference type="ARBA" id="ARBA00022737"/>
    </source>
</evidence>
<evidence type="ECO:0000256" key="4">
    <source>
        <dbReference type="ARBA" id="ARBA00023155"/>
    </source>
</evidence>
<evidence type="ECO:0000313" key="11">
    <source>
        <dbReference type="Proteomes" id="UP000248480"/>
    </source>
</evidence>
<dbReference type="PANTHER" id="PTHR46123:SF5">
    <property type="entry name" value="DOUBLE HOMEOBOX PROTEIN B"/>
    <property type="match status" value="1"/>
</dbReference>
<keyword evidence="5 6" id="KW-0539">Nucleus</keyword>
<dbReference type="KEGG" id="tmu:105756501"/>
<feature type="domain" description="Homeobox" evidence="9">
    <location>
        <begin position="169"/>
        <end position="229"/>
    </location>
</feature>
<evidence type="ECO:0000259" key="10">
    <source>
        <dbReference type="PROSITE" id="PS50805"/>
    </source>
</evidence>
<dbReference type="InterPro" id="IPR001909">
    <property type="entry name" value="KRAB"/>
</dbReference>
<dbReference type="InterPro" id="IPR000047">
    <property type="entry name" value="HTH_motif"/>
</dbReference>
<dbReference type="GeneID" id="105756501"/>
<evidence type="ECO:0000313" key="12">
    <source>
        <dbReference type="RefSeq" id="XP_023590865.1"/>
    </source>
</evidence>
<dbReference type="InterPro" id="IPR009057">
    <property type="entry name" value="Homeodomain-like_sf"/>
</dbReference>
<dbReference type="GO" id="GO:0000977">
    <property type="term" value="F:RNA polymerase II transcription regulatory region sequence-specific DNA binding"/>
    <property type="evidence" value="ECO:0007669"/>
    <property type="project" value="TreeGrafter"/>
</dbReference>
<dbReference type="InterPro" id="IPR001356">
    <property type="entry name" value="HD"/>
</dbReference>
<dbReference type="PROSITE" id="PS00027">
    <property type="entry name" value="HOMEOBOX_1"/>
    <property type="match status" value="1"/>
</dbReference>
<dbReference type="InParanoid" id="A0A2Y9R5X5"/>
<dbReference type="STRING" id="127582.A0A2Y9R5X5"/>
<comment type="subcellular location">
    <subcellularLocation>
        <location evidence="1 6 7">Nucleus</location>
    </subcellularLocation>
</comment>
<dbReference type="InterPro" id="IPR051306">
    <property type="entry name" value="Homeobox_regulator"/>
</dbReference>
<feature type="domain" description="Homeobox" evidence="9">
    <location>
        <begin position="80"/>
        <end position="140"/>
    </location>
</feature>
<evidence type="ECO:0000256" key="3">
    <source>
        <dbReference type="ARBA" id="ARBA00023125"/>
    </source>
</evidence>
<evidence type="ECO:0000256" key="1">
    <source>
        <dbReference type="ARBA" id="ARBA00004123"/>
    </source>
</evidence>
<dbReference type="SMART" id="SM00349">
    <property type="entry name" value="KRAB"/>
    <property type="match status" value="1"/>
</dbReference>
<dbReference type="InterPro" id="IPR017970">
    <property type="entry name" value="Homeobox_CS"/>
</dbReference>
<dbReference type="RefSeq" id="XP_023590865.1">
    <property type="nucleotide sequence ID" value="XM_023735097.1"/>
</dbReference>
<dbReference type="PROSITE" id="PS50805">
    <property type="entry name" value="KRAB"/>
    <property type="match status" value="1"/>
</dbReference>
<dbReference type="Pfam" id="PF01352">
    <property type="entry name" value="KRAB"/>
    <property type="match status" value="1"/>
</dbReference>
<keyword evidence="2" id="KW-0677">Repeat</keyword>
<evidence type="ECO:0000256" key="8">
    <source>
        <dbReference type="SAM" id="MobiDB-lite"/>
    </source>
</evidence>
<dbReference type="AlphaFoldDB" id="A0A2Y9R5X5"/>
<dbReference type="PANTHER" id="PTHR46123">
    <property type="entry name" value="MIX-TYPE HOMEOBOX GENE 1-RELATED"/>
    <property type="match status" value="1"/>
</dbReference>
<dbReference type="CDD" id="cd07765">
    <property type="entry name" value="KRAB_A-box"/>
    <property type="match status" value="1"/>
</dbReference>
<dbReference type="SUPFAM" id="SSF109640">
    <property type="entry name" value="KRAB domain (Kruppel-associated box)"/>
    <property type="match status" value="1"/>
</dbReference>
<dbReference type="Pfam" id="PF00046">
    <property type="entry name" value="Homeodomain"/>
    <property type="match status" value="2"/>
</dbReference>
<dbReference type="Proteomes" id="UP000248480">
    <property type="component" value="Unplaced"/>
</dbReference>
<sequence>MYPQESGTIKDEAVDFTHGEWALLDTSQWKLYNMENINHLVSTGYHLCQSDVISHSRQGEELWRDKRELIQNQSPGSQQTQARRKKTVLKPSQIDVLQASLEQNPYPGITIREELAKETGIPESQIQVWFKNHRRHLRKGPLASGRALEEEAFQGQEQPQPWSQENFPKATRRKRISITRSQTRLLVEAFEKNRFPGFAAREELAQRTGLPESRIQIWFQNRRARHPVQNTSVPVNSLADSLTQRPQVTVQLDQSNLSTVPGTSQHCPPSYPFNGNQTILPVLQQANSWVQE</sequence>
<dbReference type="InterPro" id="IPR036051">
    <property type="entry name" value="KRAB_dom_sf"/>
</dbReference>
<dbReference type="Gene3D" id="6.10.140.140">
    <property type="match status" value="1"/>
</dbReference>
<keyword evidence="4 6" id="KW-0371">Homeobox</keyword>
<dbReference type="PROSITE" id="PS50071">
    <property type="entry name" value="HOMEOBOX_2"/>
    <property type="match status" value="2"/>
</dbReference>